<sequence length="51" mass="6562">MWITYFFLEFLELSTKQFNKKMVYQHPLKHFIYMFFIVISEFSRYFAYSYH</sequence>
<keyword evidence="1" id="KW-1133">Transmembrane helix</keyword>
<keyword evidence="1" id="KW-0812">Transmembrane</keyword>
<accession>A0A3P3ZLB8</accession>
<dbReference type="AlphaFoldDB" id="A0A3P3ZLB8"/>
<gene>
    <name evidence="2" type="ORF">CARN8_1010007</name>
</gene>
<name>A0A3P3ZLB8_9ZZZZ</name>
<evidence type="ECO:0000256" key="1">
    <source>
        <dbReference type="SAM" id="Phobius"/>
    </source>
</evidence>
<organism evidence="2">
    <name type="scientific">mine drainage metagenome</name>
    <dbReference type="NCBI Taxonomy" id="410659"/>
    <lineage>
        <taxon>unclassified sequences</taxon>
        <taxon>metagenomes</taxon>
        <taxon>ecological metagenomes</taxon>
    </lineage>
</organism>
<reference evidence="2" key="1">
    <citation type="submission" date="2018-10" db="EMBL/GenBank/DDBJ databases">
        <authorList>
            <person name="Plewniak F."/>
        </authorList>
    </citation>
    <scope>NUCLEOTIDE SEQUENCE</scope>
</reference>
<evidence type="ECO:0000313" key="2">
    <source>
        <dbReference type="EMBL" id="VAY86411.1"/>
    </source>
</evidence>
<protein>
    <submittedName>
        <fullName evidence="2">Uncharacterized protein</fullName>
    </submittedName>
</protein>
<proteinExistence type="predicted"/>
<feature type="transmembrane region" description="Helical" evidence="1">
    <location>
        <begin position="30"/>
        <end position="48"/>
    </location>
</feature>
<dbReference type="EMBL" id="UOYP01000004">
    <property type="protein sequence ID" value="VAY86411.1"/>
    <property type="molecule type" value="Genomic_DNA"/>
</dbReference>
<keyword evidence="1" id="KW-0472">Membrane</keyword>